<name>A0A6U5CPE5_HEMAN</name>
<reference evidence="2" key="1">
    <citation type="submission" date="2021-01" db="EMBL/GenBank/DDBJ databases">
        <authorList>
            <person name="Corre E."/>
            <person name="Pelletier E."/>
            <person name="Niang G."/>
            <person name="Scheremetjew M."/>
            <person name="Finn R."/>
            <person name="Kale V."/>
            <person name="Holt S."/>
            <person name="Cochrane G."/>
            <person name="Meng A."/>
            <person name="Brown T."/>
            <person name="Cohen L."/>
        </authorList>
    </citation>
    <scope>NUCLEOTIDE SEQUENCE</scope>
    <source>
        <strain evidence="2">CCMP441</strain>
    </source>
</reference>
<sequence>MLAGGEGVSVGHSPAGLLLHGGLGTGGHRPGCALLMGRDRVEERDLSGSSAGRRRLDLHEELESVPGALGWRAPEDGKAARERRRGHLFGDVDWSQVDPLQLAHADRRADSLDSYQRPALGPAEVEAMKKRWQGKQVKRVSKAAQLFGARESQRDLWDFIAEHNSETQSAEAASVRDLDSGEAPAHSRSFYRAEEAPAQAVSQGWRQKAGSTDKHLDEESASMCSAAGTASAANTARAEKSGVTLRKQLTSVFKNLWGPPPDHNTRVERMLKKMKKSKGQNGRITL</sequence>
<evidence type="ECO:0000256" key="1">
    <source>
        <dbReference type="SAM" id="MobiDB-lite"/>
    </source>
</evidence>
<dbReference type="EMBL" id="HBFK01017254">
    <property type="protein sequence ID" value="CAD8744161.1"/>
    <property type="molecule type" value="Transcribed_RNA"/>
</dbReference>
<organism evidence="2">
    <name type="scientific">Hemiselmis andersenii</name>
    <name type="common">Cryptophyte alga</name>
    <dbReference type="NCBI Taxonomy" id="464988"/>
    <lineage>
        <taxon>Eukaryota</taxon>
        <taxon>Cryptophyceae</taxon>
        <taxon>Cryptomonadales</taxon>
        <taxon>Hemiselmidaceae</taxon>
        <taxon>Hemiselmis</taxon>
    </lineage>
</organism>
<evidence type="ECO:0000313" key="3">
    <source>
        <dbReference type="EMBL" id="CAD8744162.1"/>
    </source>
</evidence>
<dbReference type="AlphaFoldDB" id="A0A6U5CPE5"/>
<protein>
    <submittedName>
        <fullName evidence="2">Uncharacterized protein</fullName>
    </submittedName>
</protein>
<feature type="region of interest" description="Disordered" evidence="1">
    <location>
        <begin position="193"/>
        <end position="223"/>
    </location>
</feature>
<evidence type="ECO:0000313" key="2">
    <source>
        <dbReference type="EMBL" id="CAD8744161.1"/>
    </source>
</evidence>
<accession>A0A6U5CPE5</accession>
<gene>
    <name evidence="2" type="ORF">HAND1043_LOCUS10656</name>
    <name evidence="3" type="ORF">HAND1043_LOCUS10657</name>
</gene>
<dbReference type="EMBL" id="HBFK01017255">
    <property type="protein sequence ID" value="CAD8744162.1"/>
    <property type="molecule type" value="Transcribed_RNA"/>
</dbReference>
<proteinExistence type="predicted"/>